<feature type="transmembrane region" description="Helical" evidence="2">
    <location>
        <begin position="318"/>
        <end position="337"/>
    </location>
</feature>
<feature type="transmembrane region" description="Helical" evidence="2">
    <location>
        <begin position="284"/>
        <end position="306"/>
    </location>
</feature>
<evidence type="ECO:0000256" key="2">
    <source>
        <dbReference type="SAM" id="Phobius"/>
    </source>
</evidence>
<protein>
    <submittedName>
        <fullName evidence="3">Uncharacterized protein</fullName>
    </submittedName>
</protein>
<dbReference type="GeneID" id="19242987"/>
<name>U1GP64_ENDPU</name>
<keyword evidence="2" id="KW-0472">Membrane</keyword>
<keyword evidence="2" id="KW-0812">Transmembrane</keyword>
<dbReference type="OMA" id="MENMQRI"/>
<keyword evidence="2" id="KW-1133">Transmembrane helix</keyword>
<dbReference type="AlphaFoldDB" id="U1GP64"/>
<dbReference type="Proteomes" id="UP000019373">
    <property type="component" value="Unassembled WGS sequence"/>
</dbReference>
<organism evidence="3 4">
    <name type="scientific">Endocarpon pusillum (strain Z07020 / HMAS-L-300199)</name>
    <name type="common">Lichen-forming fungus</name>
    <dbReference type="NCBI Taxonomy" id="1263415"/>
    <lineage>
        <taxon>Eukaryota</taxon>
        <taxon>Fungi</taxon>
        <taxon>Dikarya</taxon>
        <taxon>Ascomycota</taxon>
        <taxon>Pezizomycotina</taxon>
        <taxon>Eurotiomycetes</taxon>
        <taxon>Chaetothyriomycetidae</taxon>
        <taxon>Verrucariales</taxon>
        <taxon>Verrucariaceae</taxon>
        <taxon>Endocarpon</taxon>
    </lineage>
</organism>
<dbReference type="EMBL" id="KE720898">
    <property type="protein sequence ID" value="ERF74088.1"/>
    <property type="molecule type" value="Genomic_DNA"/>
</dbReference>
<dbReference type="RefSeq" id="XP_007800288.1">
    <property type="nucleotide sequence ID" value="XM_007802097.1"/>
</dbReference>
<feature type="compositionally biased region" description="Polar residues" evidence="1">
    <location>
        <begin position="18"/>
        <end position="33"/>
    </location>
</feature>
<dbReference type="eggNOG" id="ENOG502TDFE">
    <property type="taxonomic scope" value="Eukaryota"/>
</dbReference>
<evidence type="ECO:0000313" key="4">
    <source>
        <dbReference type="Proteomes" id="UP000019373"/>
    </source>
</evidence>
<feature type="region of interest" description="Disordered" evidence="1">
    <location>
        <begin position="1"/>
        <end position="42"/>
    </location>
</feature>
<reference evidence="4" key="1">
    <citation type="journal article" date="2014" name="BMC Genomics">
        <title>Genome characteristics reveal the impact of lichenization on lichen-forming fungus Endocarpon pusillum Hedwig (Verrucariales, Ascomycota).</title>
        <authorList>
            <person name="Wang Y.-Y."/>
            <person name="Liu B."/>
            <person name="Zhang X.-Y."/>
            <person name="Zhou Q.-M."/>
            <person name="Zhang T."/>
            <person name="Li H."/>
            <person name="Yu Y.-F."/>
            <person name="Zhang X.-L."/>
            <person name="Hao X.-Y."/>
            <person name="Wang M."/>
            <person name="Wang L."/>
            <person name="Wei J.-C."/>
        </authorList>
    </citation>
    <scope>NUCLEOTIDE SEQUENCE [LARGE SCALE GENOMIC DNA]</scope>
    <source>
        <strain evidence="4">Z07020 / HMAS-L-300199</strain>
    </source>
</reference>
<keyword evidence="4" id="KW-1185">Reference proteome</keyword>
<dbReference type="HOGENOM" id="CLU_950391_0_0_1"/>
<proteinExistence type="predicted"/>
<dbReference type="OrthoDB" id="4364374at2759"/>
<gene>
    <name evidence="3" type="ORF">EPUS_08136</name>
</gene>
<sequence>MASAHGTEPSEIPDLEQQPVTHCGKSSPSSNVSRDLPPHAEKPSPSVFQLCWEGEGKPSVIQAYCQRAIDQGDTECIWLCIRRGKRTIAKDIQFKNNSDFQPHPAGFRKLCGWWKRHSLFSAVGCKEVQIRFLDYNEKRNEVEVVLMNFDYNNKRGEFDRLLGKMLNDDIARGECGVNVTGENPPECDKHRCANSVMDYLGDQYCMVQHKRALENQRNETMWLSPMLDYFWRHGVGRKGIEFFRETGFITSYRELKEDSYNDAATPYGKTVNAFMIVEGWRIDYLLWLIAISLVVSIGVVCGVAVVSHSLDDGLTAGTYALGFFTIPLAAMTLLSAVL</sequence>
<evidence type="ECO:0000256" key="1">
    <source>
        <dbReference type="SAM" id="MobiDB-lite"/>
    </source>
</evidence>
<accession>U1GP64</accession>
<evidence type="ECO:0000313" key="3">
    <source>
        <dbReference type="EMBL" id="ERF74088.1"/>
    </source>
</evidence>